<evidence type="ECO:0000256" key="1">
    <source>
        <dbReference type="ARBA" id="ARBA00004196"/>
    </source>
</evidence>
<sequence length="357" mass="38795">MPTTVLTLIIISSMFLGACDSGQPLSKDMIKSPVRPAKLMEVGQSSTSHFLKYPAVIHSQQLSVLSFGVGGMLQHLNVIEAQMVKKGDVLAELDQSDLLAKLTSARSQLKNANAEYERALYLMKRDAISKSKLEERKSTLDVNQSLLEIAEKALRDSVLIAPFTGAISKVSIEKRQIIQPGEPAISILGKGGLEAKINLPSSMMTKANGQGRTATDSYLVLHAAPDRHIPIAFKESSLEADGATQSYEVTFSFEVPKDLIILPGMNAVAWFKAPIKSTKDIKKLLIPLTAIAIDGEQKYVWVVDKDSMMVSRRNIMVEAGVGVNLSVISGLESAEIIVVAGVYFLSEGVKVRPWSKD</sequence>
<keyword evidence="8" id="KW-1185">Reference proteome</keyword>
<organism evidence="7 8">
    <name type="scientific">Candidatus Endonucleibacter bathymodioli</name>
    <dbReference type="NCBI Taxonomy" id="539814"/>
    <lineage>
        <taxon>Bacteria</taxon>
        <taxon>Pseudomonadati</taxon>
        <taxon>Pseudomonadota</taxon>
        <taxon>Gammaproteobacteria</taxon>
        <taxon>Oceanospirillales</taxon>
        <taxon>Endozoicomonadaceae</taxon>
        <taxon>Candidatus Endonucleibacter</taxon>
    </lineage>
</organism>
<accession>A0AA90NNC9</accession>
<evidence type="ECO:0000313" key="8">
    <source>
        <dbReference type="Proteomes" id="UP001178148"/>
    </source>
</evidence>
<dbReference type="SUPFAM" id="SSF111369">
    <property type="entry name" value="HlyD-like secretion proteins"/>
    <property type="match status" value="1"/>
</dbReference>
<evidence type="ECO:0000256" key="4">
    <source>
        <dbReference type="SAM" id="SignalP"/>
    </source>
</evidence>
<evidence type="ECO:0000256" key="2">
    <source>
        <dbReference type="ARBA" id="ARBA00009477"/>
    </source>
</evidence>
<reference evidence="7 8" key="1">
    <citation type="journal article" date="2023" name="bioRxiv">
        <title>An intranuclear bacterial parasite of deep-sea mussels expresses apoptosis inhibitors acquired from its host.</title>
        <authorList>
            <person name="Gonzalez Porras M.A."/>
            <person name="Assie A."/>
            <person name="Tietjen M."/>
            <person name="Violette M."/>
            <person name="Kleiner M."/>
            <person name="Gruber-Vodicka H."/>
            <person name="Dubilier N."/>
            <person name="Leisch N."/>
        </authorList>
    </citation>
    <scope>NUCLEOTIDE SEQUENCE [LARGE SCALE GENOMIC DNA]</scope>
    <source>
        <strain evidence="7">IAP13</strain>
    </source>
</reference>
<dbReference type="InterPro" id="IPR058625">
    <property type="entry name" value="MdtA-like_BSH"/>
</dbReference>
<dbReference type="Gene3D" id="2.40.50.100">
    <property type="match status" value="1"/>
</dbReference>
<dbReference type="GO" id="GO:1990281">
    <property type="term" value="C:efflux pump complex"/>
    <property type="evidence" value="ECO:0007669"/>
    <property type="project" value="TreeGrafter"/>
</dbReference>
<feature type="domain" description="Multidrug resistance protein MdtA-like C-terminal permuted SH3" evidence="6">
    <location>
        <begin position="284"/>
        <end position="341"/>
    </location>
</feature>
<dbReference type="Pfam" id="PF25917">
    <property type="entry name" value="BSH_RND"/>
    <property type="match status" value="1"/>
</dbReference>
<name>A0AA90NNC9_9GAMM</name>
<comment type="subcellular location">
    <subcellularLocation>
        <location evidence="1">Cell envelope</location>
    </subcellularLocation>
</comment>
<comment type="similarity">
    <text evidence="2">Belongs to the membrane fusion protein (MFP) (TC 8.A.1) family.</text>
</comment>
<keyword evidence="4" id="KW-0732">Signal</keyword>
<dbReference type="PANTHER" id="PTHR30469">
    <property type="entry name" value="MULTIDRUG RESISTANCE PROTEIN MDTA"/>
    <property type="match status" value="1"/>
</dbReference>
<comment type="caution">
    <text evidence="7">The sequence shown here is derived from an EMBL/GenBank/DDBJ whole genome shotgun (WGS) entry which is preliminary data.</text>
</comment>
<dbReference type="EMBL" id="JASXSV010000026">
    <property type="protein sequence ID" value="MDP0589988.1"/>
    <property type="molecule type" value="Genomic_DNA"/>
</dbReference>
<dbReference type="Proteomes" id="UP001178148">
    <property type="component" value="Unassembled WGS sequence"/>
</dbReference>
<dbReference type="AlphaFoldDB" id="A0AA90NNC9"/>
<dbReference type="Gene3D" id="2.40.420.20">
    <property type="match status" value="1"/>
</dbReference>
<evidence type="ECO:0000259" key="5">
    <source>
        <dbReference type="Pfam" id="PF25917"/>
    </source>
</evidence>
<gene>
    <name evidence="7" type="ORF">QS748_12710</name>
</gene>
<dbReference type="Pfam" id="PF25967">
    <property type="entry name" value="RND-MFP_C"/>
    <property type="match status" value="1"/>
</dbReference>
<dbReference type="Gene3D" id="1.10.287.470">
    <property type="entry name" value="Helix hairpin bin"/>
    <property type="match status" value="1"/>
</dbReference>
<feature type="domain" description="Multidrug resistance protein MdtA-like barrel-sandwich hybrid" evidence="5">
    <location>
        <begin position="69"/>
        <end position="186"/>
    </location>
</feature>
<dbReference type="NCBIfam" id="TIGR01730">
    <property type="entry name" value="RND_mfp"/>
    <property type="match status" value="1"/>
</dbReference>
<evidence type="ECO:0000313" key="7">
    <source>
        <dbReference type="EMBL" id="MDP0589988.1"/>
    </source>
</evidence>
<evidence type="ECO:0000256" key="3">
    <source>
        <dbReference type="ARBA" id="ARBA00022448"/>
    </source>
</evidence>
<feature type="signal peptide" evidence="4">
    <location>
        <begin position="1"/>
        <end position="18"/>
    </location>
</feature>
<dbReference type="GO" id="GO:0015562">
    <property type="term" value="F:efflux transmembrane transporter activity"/>
    <property type="evidence" value="ECO:0007669"/>
    <property type="project" value="TreeGrafter"/>
</dbReference>
<protein>
    <submittedName>
        <fullName evidence="7">Efflux RND transporter periplasmic adaptor subunit</fullName>
    </submittedName>
</protein>
<dbReference type="InterPro" id="IPR058627">
    <property type="entry name" value="MdtA-like_C"/>
</dbReference>
<keyword evidence="3" id="KW-0813">Transport</keyword>
<dbReference type="InterPro" id="IPR006143">
    <property type="entry name" value="RND_pump_MFP"/>
</dbReference>
<feature type="chain" id="PRO_5041698877" evidence="4">
    <location>
        <begin position="19"/>
        <end position="357"/>
    </location>
</feature>
<evidence type="ECO:0000259" key="6">
    <source>
        <dbReference type="Pfam" id="PF25967"/>
    </source>
</evidence>
<proteinExistence type="inferred from homology"/>
<dbReference type="PANTHER" id="PTHR30469:SF20">
    <property type="entry name" value="EFFLUX RND TRANSPORTER PERIPLASMIC ADAPTOR SUBUNIT"/>
    <property type="match status" value="1"/>
</dbReference>